<protein>
    <submittedName>
        <fullName evidence="2">Nuclear transport factor 2 family protein</fullName>
    </submittedName>
</protein>
<dbReference type="AlphaFoldDB" id="A0A418XQJ7"/>
<proteinExistence type="predicted"/>
<dbReference type="InterPro" id="IPR037401">
    <property type="entry name" value="SnoaL-like"/>
</dbReference>
<dbReference type="Proteomes" id="UP000284006">
    <property type="component" value="Unassembled WGS sequence"/>
</dbReference>
<gene>
    <name evidence="2" type="ORF">D3872_16800</name>
</gene>
<keyword evidence="3" id="KW-1185">Reference proteome</keyword>
<accession>A0A418XQJ7</accession>
<dbReference type="OrthoDB" id="283154at2"/>
<dbReference type="Gene3D" id="3.10.450.50">
    <property type="match status" value="1"/>
</dbReference>
<dbReference type="SUPFAM" id="SSF54427">
    <property type="entry name" value="NTF2-like"/>
    <property type="match status" value="1"/>
</dbReference>
<sequence length="155" mass="17453">MTTFGRTAMNAQENKQLVMGAYQKYQDMDMDGVLDAFDDDVECTAEEWAPIPFTGCYRGKNELADFFTKLHESQDVLRFEPTAFIAEDDRVVVTGQGKWRVRSTGREYESPWVHIFTIRDGKVSRFDQYANTALTAEAFEPLPASAQAAAAPGQH</sequence>
<dbReference type="EMBL" id="QYUP01000125">
    <property type="protein sequence ID" value="RJG14744.1"/>
    <property type="molecule type" value="Genomic_DNA"/>
</dbReference>
<evidence type="ECO:0000313" key="3">
    <source>
        <dbReference type="Proteomes" id="UP000284006"/>
    </source>
</evidence>
<dbReference type="InterPro" id="IPR032710">
    <property type="entry name" value="NTF2-like_dom_sf"/>
</dbReference>
<comment type="caution">
    <text evidence="2">The sequence shown here is derived from an EMBL/GenBank/DDBJ whole genome shotgun (WGS) entry which is preliminary data.</text>
</comment>
<evidence type="ECO:0000313" key="2">
    <source>
        <dbReference type="EMBL" id="RJG14744.1"/>
    </source>
</evidence>
<feature type="domain" description="SnoaL-like" evidence="1">
    <location>
        <begin position="22"/>
        <end position="125"/>
    </location>
</feature>
<dbReference type="PANTHER" id="PTHR41252:SF1">
    <property type="entry name" value="BLR2505 PROTEIN"/>
    <property type="match status" value="1"/>
</dbReference>
<reference evidence="2 3" key="1">
    <citation type="submission" date="2018-09" db="EMBL/GenBank/DDBJ databases">
        <authorList>
            <person name="Zhu H."/>
        </authorList>
    </citation>
    <scope>NUCLEOTIDE SEQUENCE [LARGE SCALE GENOMIC DNA]</scope>
    <source>
        <strain evidence="2 3">K1S02-61</strain>
    </source>
</reference>
<evidence type="ECO:0000259" key="1">
    <source>
        <dbReference type="Pfam" id="PF12680"/>
    </source>
</evidence>
<dbReference type="Pfam" id="PF12680">
    <property type="entry name" value="SnoaL_2"/>
    <property type="match status" value="1"/>
</dbReference>
<name>A0A418XQJ7_9BURK</name>
<dbReference type="PANTHER" id="PTHR41252">
    <property type="entry name" value="BLR2505 PROTEIN"/>
    <property type="match status" value="1"/>
</dbReference>
<organism evidence="2 3">
    <name type="scientific">Massilia cavernae</name>
    <dbReference type="NCBI Taxonomy" id="2320864"/>
    <lineage>
        <taxon>Bacteria</taxon>
        <taxon>Pseudomonadati</taxon>
        <taxon>Pseudomonadota</taxon>
        <taxon>Betaproteobacteria</taxon>
        <taxon>Burkholderiales</taxon>
        <taxon>Oxalobacteraceae</taxon>
        <taxon>Telluria group</taxon>
        <taxon>Massilia</taxon>
    </lineage>
</organism>